<dbReference type="EMBL" id="WTXG01000048">
    <property type="protein sequence ID" value="KAI0296499.1"/>
    <property type="molecule type" value="Genomic_DNA"/>
</dbReference>
<comment type="caution">
    <text evidence="1">The sequence shown here is derived from an EMBL/GenBank/DDBJ whole genome shotgun (WGS) entry which is preliminary data.</text>
</comment>
<name>A0AAD4LZL0_9AGAM</name>
<dbReference type="AlphaFoldDB" id="A0AAD4LZL0"/>
<protein>
    <submittedName>
        <fullName evidence="1">Uncharacterized protein</fullName>
    </submittedName>
</protein>
<sequence length="85" mass="9698">MVTCYFRFIAEMVVALLGLNHIKSHLLLRVFFLPFFLPSVDAKTSLLPTEHEPNSSPHRVSIIVFPPPPPPIYFARFILFQGFVA</sequence>
<dbReference type="Proteomes" id="UP001203297">
    <property type="component" value="Unassembled WGS sequence"/>
</dbReference>
<organism evidence="1 2">
    <name type="scientific">Multifurca ochricompacta</name>
    <dbReference type="NCBI Taxonomy" id="376703"/>
    <lineage>
        <taxon>Eukaryota</taxon>
        <taxon>Fungi</taxon>
        <taxon>Dikarya</taxon>
        <taxon>Basidiomycota</taxon>
        <taxon>Agaricomycotina</taxon>
        <taxon>Agaricomycetes</taxon>
        <taxon>Russulales</taxon>
        <taxon>Russulaceae</taxon>
        <taxon>Multifurca</taxon>
    </lineage>
</organism>
<evidence type="ECO:0000313" key="1">
    <source>
        <dbReference type="EMBL" id="KAI0296499.1"/>
    </source>
</evidence>
<gene>
    <name evidence="1" type="ORF">B0F90DRAFT_1745757</name>
</gene>
<proteinExistence type="predicted"/>
<reference evidence="1" key="1">
    <citation type="journal article" date="2022" name="New Phytol.">
        <title>Evolutionary transition to the ectomycorrhizal habit in the genomes of a hyperdiverse lineage of mushroom-forming fungi.</title>
        <authorList>
            <person name="Looney B."/>
            <person name="Miyauchi S."/>
            <person name="Morin E."/>
            <person name="Drula E."/>
            <person name="Courty P.E."/>
            <person name="Kohler A."/>
            <person name="Kuo A."/>
            <person name="LaButti K."/>
            <person name="Pangilinan J."/>
            <person name="Lipzen A."/>
            <person name="Riley R."/>
            <person name="Andreopoulos W."/>
            <person name="He G."/>
            <person name="Johnson J."/>
            <person name="Nolan M."/>
            <person name="Tritt A."/>
            <person name="Barry K.W."/>
            <person name="Grigoriev I.V."/>
            <person name="Nagy L.G."/>
            <person name="Hibbett D."/>
            <person name="Henrissat B."/>
            <person name="Matheny P.B."/>
            <person name="Labbe J."/>
            <person name="Martin F.M."/>
        </authorList>
    </citation>
    <scope>NUCLEOTIDE SEQUENCE</scope>
    <source>
        <strain evidence="1">BPL690</strain>
    </source>
</reference>
<keyword evidence="2" id="KW-1185">Reference proteome</keyword>
<evidence type="ECO:0000313" key="2">
    <source>
        <dbReference type="Proteomes" id="UP001203297"/>
    </source>
</evidence>
<accession>A0AAD4LZL0</accession>